<keyword evidence="2" id="KW-0732">Signal</keyword>
<evidence type="ECO:0000313" key="3">
    <source>
        <dbReference type="EMBL" id="MFD1811261.1"/>
    </source>
</evidence>
<dbReference type="EMBL" id="JBHUFB010000006">
    <property type="protein sequence ID" value="MFD1811261.1"/>
    <property type="molecule type" value="Genomic_DNA"/>
</dbReference>
<keyword evidence="1" id="KW-0472">Membrane</keyword>
<evidence type="ECO:0000256" key="2">
    <source>
        <dbReference type="SAM" id="SignalP"/>
    </source>
</evidence>
<evidence type="ECO:0008006" key="5">
    <source>
        <dbReference type="Google" id="ProtNLM"/>
    </source>
</evidence>
<dbReference type="SUPFAM" id="SSF48619">
    <property type="entry name" value="Phospholipase A2, PLA2"/>
    <property type="match status" value="1"/>
</dbReference>
<feature type="signal peptide" evidence="2">
    <location>
        <begin position="1"/>
        <end position="28"/>
    </location>
</feature>
<gene>
    <name evidence="3" type="ORF">ACFSJG_03460</name>
</gene>
<keyword evidence="1" id="KW-1133">Transmembrane helix</keyword>
<protein>
    <recommendedName>
        <fullName evidence="5">Phospholipase A2</fullName>
    </recommendedName>
</protein>
<dbReference type="InterPro" id="IPR036444">
    <property type="entry name" value="PLipase_A2_dom_sf"/>
</dbReference>
<proteinExistence type="predicted"/>
<sequence>MRKSTWTTAAAGCAIVFTTALLSPPALPAVAAAAPDTRTERSDHPTGPAATAIVALTTTDPAAAAAAVPDDFGDVVGYRPALRDGMLVNPTGTCSSPVPLPGEFDTACQGHDLGYDLLRYADRSGEQLGPWARQSLDRQLDDRLHAACAARPDEVTQASCRVVASVAATAVDTNSWRQGYAAPRPEPVAGYAAVAGVVLLAGVAVARRGRPALRRGVGVRSGEHVRTQGVPA</sequence>
<organism evidence="3 4">
    <name type="scientific">Rhodococcus gannanensis</name>
    <dbReference type="NCBI Taxonomy" id="1960308"/>
    <lineage>
        <taxon>Bacteria</taxon>
        <taxon>Bacillati</taxon>
        <taxon>Actinomycetota</taxon>
        <taxon>Actinomycetes</taxon>
        <taxon>Mycobacteriales</taxon>
        <taxon>Nocardiaceae</taxon>
        <taxon>Rhodococcus</taxon>
    </lineage>
</organism>
<accession>A0ABW4NZK1</accession>
<evidence type="ECO:0000256" key="1">
    <source>
        <dbReference type="SAM" id="Phobius"/>
    </source>
</evidence>
<comment type="caution">
    <text evidence="3">The sequence shown here is derived from an EMBL/GenBank/DDBJ whole genome shotgun (WGS) entry which is preliminary data.</text>
</comment>
<dbReference type="RefSeq" id="WP_378483815.1">
    <property type="nucleotide sequence ID" value="NZ_JBHUFB010000006.1"/>
</dbReference>
<name>A0ABW4NZK1_9NOCA</name>
<keyword evidence="4" id="KW-1185">Reference proteome</keyword>
<feature type="transmembrane region" description="Helical" evidence="1">
    <location>
        <begin position="188"/>
        <end position="206"/>
    </location>
</feature>
<dbReference type="Gene3D" id="1.20.90.10">
    <property type="entry name" value="Phospholipase A2 domain"/>
    <property type="match status" value="1"/>
</dbReference>
<evidence type="ECO:0000313" key="4">
    <source>
        <dbReference type="Proteomes" id="UP001597286"/>
    </source>
</evidence>
<keyword evidence="1" id="KW-0812">Transmembrane</keyword>
<dbReference type="Proteomes" id="UP001597286">
    <property type="component" value="Unassembled WGS sequence"/>
</dbReference>
<reference evidence="4" key="1">
    <citation type="journal article" date="2019" name="Int. J. Syst. Evol. Microbiol.">
        <title>The Global Catalogue of Microorganisms (GCM) 10K type strain sequencing project: providing services to taxonomists for standard genome sequencing and annotation.</title>
        <authorList>
            <consortium name="The Broad Institute Genomics Platform"/>
            <consortium name="The Broad Institute Genome Sequencing Center for Infectious Disease"/>
            <person name="Wu L."/>
            <person name="Ma J."/>
        </authorList>
    </citation>
    <scope>NUCLEOTIDE SEQUENCE [LARGE SCALE GENOMIC DNA]</scope>
    <source>
        <strain evidence="4">DT72</strain>
    </source>
</reference>
<feature type="chain" id="PRO_5046597553" description="Phospholipase A2" evidence="2">
    <location>
        <begin position="29"/>
        <end position="232"/>
    </location>
</feature>